<organism evidence="2 3">
    <name type="scientific">Populus alba x Populus x berolinensis</name>
    <dbReference type="NCBI Taxonomy" id="444605"/>
    <lineage>
        <taxon>Eukaryota</taxon>
        <taxon>Viridiplantae</taxon>
        <taxon>Streptophyta</taxon>
        <taxon>Embryophyta</taxon>
        <taxon>Tracheophyta</taxon>
        <taxon>Spermatophyta</taxon>
        <taxon>Magnoliopsida</taxon>
        <taxon>eudicotyledons</taxon>
        <taxon>Gunneridae</taxon>
        <taxon>Pentapetalae</taxon>
        <taxon>rosids</taxon>
        <taxon>fabids</taxon>
        <taxon>Malpighiales</taxon>
        <taxon>Salicaceae</taxon>
        <taxon>Saliceae</taxon>
        <taxon>Populus</taxon>
    </lineage>
</organism>
<dbReference type="AlphaFoldDB" id="A0AAD6WIB0"/>
<sequence>MIITEALKAFTCNPKERRHNSATPVEEKEIHVTQDPRSRLIAC</sequence>
<evidence type="ECO:0000313" key="3">
    <source>
        <dbReference type="Proteomes" id="UP001164929"/>
    </source>
</evidence>
<name>A0AAD6WIB0_9ROSI</name>
<keyword evidence="3" id="KW-1185">Reference proteome</keyword>
<gene>
    <name evidence="2" type="ORF">NC653_003548</name>
</gene>
<reference evidence="2 3" key="1">
    <citation type="journal article" date="2023" name="Mol. Ecol. Resour.">
        <title>Chromosome-level genome assembly of a triploid poplar Populus alba 'Berolinensis'.</title>
        <authorList>
            <person name="Chen S."/>
            <person name="Yu Y."/>
            <person name="Wang X."/>
            <person name="Wang S."/>
            <person name="Zhang T."/>
            <person name="Zhou Y."/>
            <person name="He R."/>
            <person name="Meng N."/>
            <person name="Wang Y."/>
            <person name="Liu W."/>
            <person name="Liu Z."/>
            <person name="Liu J."/>
            <person name="Guo Q."/>
            <person name="Huang H."/>
            <person name="Sederoff R.R."/>
            <person name="Wang G."/>
            <person name="Qu G."/>
            <person name="Chen S."/>
        </authorList>
    </citation>
    <scope>NUCLEOTIDE SEQUENCE [LARGE SCALE GENOMIC DNA]</scope>
    <source>
        <strain evidence="2">SC-2020</strain>
    </source>
</reference>
<dbReference type="EMBL" id="JAQIZT010000001">
    <property type="protein sequence ID" value="KAJ7013958.1"/>
    <property type="molecule type" value="Genomic_DNA"/>
</dbReference>
<evidence type="ECO:0000313" key="2">
    <source>
        <dbReference type="EMBL" id="KAJ7013958.1"/>
    </source>
</evidence>
<proteinExistence type="predicted"/>
<feature type="compositionally biased region" description="Basic and acidic residues" evidence="1">
    <location>
        <begin position="25"/>
        <end position="43"/>
    </location>
</feature>
<accession>A0AAD6WIB0</accession>
<feature type="region of interest" description="Disordered" evidence="1">
    <location>
        <begin position="18"/>
        <end position="43"/>
    </location>
</feature>
<comment type="caution">
    <text evidence="2">The sequence shown here is derived from an EMBL/GenBank/DDBJ whole genome shotgun (WGS) entry which is preliminary data.</text>
</comment>
<dbReference type="Proteomes" id="UP001164929">
    <property type="component" value="Chromosome 1"/>
</dbReference>
<evidence type="ECO:0000256" key="1">
    <source>
        <dbReference type="SAM" id="MobiDB-lite"/>
    </source>
</evidence>
<protein>
    <submittedName>
        <fullName evidence="2">Uncharacterized protein</fullName>
    </submittedName>
</protein>